<dbReference type="AlphaFoldDB" id="A0A430FNZ9"/>
<keyword evidence="2" id="KW-1185">Reference proteome</keyword>
<name>A0A430FNZ9_9BIFI</name>
<proteinExistence type="predicted"/>
<dbReference type="EMBL" id="QXGM01000003">
    <property type="protein sequence ID" value="RSX54551.1"/>
    <property type="molecule type" value="Genomic_DNA"/>
</dbReference>
<protein>
    <submittedName>
        <fullName evidence="1">Uncharacterized protein</fullName>
    </submittedName>
</protein>
<reference evidence="1 2" key="1">
    <citation type="submission" date="2018-09" db="EMBL/GenBank/DDBJ databases">
        <title>Characterization of the phylogenetic diversity of five novel species belonging to the genus Bifidobacterium.</title>
        <authorList>
            <person name="Lugli G.A."/>
            <person name="Duranti S."/>
            <person name="Milani C."/>
        </authorList>
    </citation>
    <scope>NUCLEOTIDE SEQUENCE [LARGE SCALE GENOMIC DNA]</scope>
    <source>
        <strain evidence="1 2">2036B</strain>
    </source>
</reference>
<evidence type="ECO:0000313" key="2">
    <source>
        <dbReference type="Proteomes" id="UP000287609"/>
    </source>
</evidence>
<comment type="caution">
    <text evidence="1">The sequence shown here is derived from an EMBL/GenBank/DDBJ whole genome shotgun (WGS) entry which is preliminary data.</text>
</comment>
<gene>
    <name evidence="1" type="ORF">D2E26_1351</name>
</gene>
<accession>A0A430FNZ9</accession>
<evidence type="ECO:0000313" key="1">
    <source>
        <dbReference type="EMBL" id="RSX54551.1"/>
    </source>
</evidence>
<sequence>MHINDDGAHLGEFELGKAYVYFEEVTVDPSSLLDPEHPQPNDEVYFNMIWQNNATTKASFDDMVETRVLQDGQQLTLIDDVHSGPADYEVEPGKVGGIVELYPLVNNESDVTLQFISKQPSSMGRMVEQVISIKH</sequence>
<dbReference type="Proteomes" id="UP000287609">
    <property type="component" value="Unassembled WGS sequence"/>
</dbReference>
<organism evidence="1 2">
    <name type="scientific">Bifidobacterium dolichotidis</name>
    <dbReference type="NCBI Taxonomy" id="2306976"/>
    <lineage>
        <taxon>Bacteria</taxon>
        <taxon>Bacillati</taxon>
        <taxon>Actinomycetota</taxon>
        <taxon>Actinomycetes</taxon>
        <taxon>Bifidobacteriales</taxon>
        <taxon>Bifidobacteriaceae</taxon>
        <taxon>Bifidobacterium</taxon>
    </lineage>
</organism>